<evidence type="ECO:0000256" key="1">
    <source>
        <dbReference type="ARBA" id="ARBA00023002"/>
    </source>
</evidence>
<dbReference type="SUPFAM" id="SSF48179">
    <property type="entry name" value="6-phosphogluconate dehydrogenase C-terminal domain-like"/>
    <property type="match status" value="1"/>
</dbReference>
<gene>
    <name evidence="4" type="ORF">E2C06_21300</name>
</gene>
<accession>A0A4R5QDP4</accession>
<feature type="domain" description="Mannitol dehydrogenase C-terminal" evidence="3">
    <location>
        <begin position="305"/>
        <end position="485"/>
    </location>
</feature>
<name>A0A4R5QDP4_9PROT</name>
<dbReference type="Proteomes" id="UP000295096">
    <property type="component" value="Unassembled WGS sequence"/>
</dbReference>
<dbReference type="SUPFAM" id="SSF51735">
    <property type="entry name" value="NAD(P)-binding Rossmann-fold domains"/>
    <property type="match status" value="1"/>
</dbReference>
<proteinExistence type="predicted"/>
<protein>
    <submittedName>
        <fullName evidence="4">Mannitol dehydrogenase family protein</fullName>
    </submittedName>
</protein>
<evidence type="ECO:0000259" key="2">
    <source>
        <dbReference type="Pfam" id="PF01232"/>
    </source>
</evidence>
<dbReference type="PANTHER" id="PTHR43362:SF1">
    <property type="entry name" value="MANNITOL DEHYDROGENASE 2-RELATED"/>
    <property type="match status" value="1"/>
</dbReference>
<dbReference type="InterPro" id="IPR036291">
    <property type="entry name" value="NAD(P)-bd_dom_sf"/>
</dbReference>
<dbReference type="InterPro" id="IPR013131">
    <property type="entry name" value="Mannitol_DH_N"/>
</dbReference>
<keyword evidence="5" id="KW-1185">Reference proteome</keyword>
<comment type="caution">
    <text evidence="4">The sequence shown here is derived from an EMBL/GenBank/DDBJ whole genome shotgun (WGS) entry which is preliminary data.</text>
</comment>
<organism evidence="4 5">
    <name type="scientific">Dankookia rubra</name>
    <dbReference type="NCBI Taxonomy" id="1442381"/>
    <lineage>
        <taxon>Bacteria</taxon>
        <taxon>Pseudomonadati</taxon>
        <taxon>Pseudomonadota</taxon>
        <taxon>Alphaproteobacteria</taxon>
        <taxon>Acetobacterales</taxon>
        <taxon>Roseomonadaceae</taxon>
        <taxon>Dankookia</taxon>
    </lineage>
</organism>
<evidence type="ECO:0000259" key="3">
    <source>
        <dbReference type="Pfam" id="PF08125"/>
    </source>
</evidence>
<dbReference type="InterPro" id="IPR050988">
    <property type="entry name" value="Mannitol_DH/Oxidoreductase"/>
</dbReference>
<evidence type="ECO:0000313" key="5">
    <source>
        <dbReference type="Proteomes" id="UP000295096"/>
    </source>
</evidence>
<dbReference type="InterPro" id="IPR000669">
    <property type="entry name" value="Mannitol_DH"/>
</dbReference>
<keyword evidence="1" id="KW-0560">Oxidoreductase</keyword>
<dbReference type="OrthoDB" id="271711at2"/>
<dbReference type="InterPro" id="IPR013118">
    <property type="entry name" value="Mannitol_DH_C"/>
</dbReference>
<dbReference type="Pfam" id="PF08125">
    <property type="entry name" value="Mannitol_dh_C"/>
    <property type="match status" value="1"/>
</dbReference>
<dbReference type="PRINTS" id="PR00084">
    <property type="entry name" value="MTLDHDRGNASE"/>
</dbReference>
<dbReference type="InterPro" id="IPR013328">
    <property type="entry name" value="6PGD_dom2"/>
</dbReference>
<sequence>MPWCARVPPHPEVAPMPAVTLNRQVLAGLSSAVHVPRYDLGAVRPGVVHLGLGNFHRAHMARYTHDLMARRSDALRWGILGAGLLPGDRRMQEALAPQDGLYTLVERSGAAEEVTVIGALAGVIFAGDASAELLRAIDDPAIRIVSLTVTEHGYCLDRATKQLDADHPAIRHDLADPEAPRSAIGILVETYRRRRDAGLPAFTALTCDNIQHNGDVLRDAVLDLAERRDPALADWIRAEAAFPNTMVDRITPVTREAQAAELRARYGIEDRWPVFAESFRQWVIEDRFVAGRPEWEEVGAQFVADVAPYEFMKLRLLNGSHLAVAALGRLAGYHTIDQSMADPAIRALMVALMDRETGPTLPQVPGIDIALYKRTLVERFANTAIEDTVERVNTDAPVNVLVDPLRDRLRADGGIGLLALALAAWFRRIRGEDEEGRPIEIRHPLAATLRERAVAGGPDPAPLLAVRPLFGELGEDPRLRQAVGRWLASLYAVGCRETLRRARQEEGF</sequence>
<dbReference type="EMBL" id="SMSJ01000035">
    <property type="protein sequence ID" value="TDH60581.1"/>
    <property type="molecule type" value="Genomic_DNA"/>
</dbReference>
<dbReference type="GO" id="GO:0016616">
    <property type="term" value="F:oxidoreductase activity, acting on the CH-OH group of donors, NAD or NADP as acceptor"/>
    <property type="evidence" value="ECO:0007669"/>
    <property type="project" value="TreeGrafter"/>
</dbReference>
<reference evidence="4 5" key="1">
    <citation type="journal article" date="2016" name="J. Microbiol.">
        <title>Dankookia rubra gen. nov., sp. nov., an alphaproteobacterium isolated from sediment of a shallow stream.</title>
        <authorList>
            <person name="Kim W.H."/>
            <person name="Kim D.H."/>
            <person name="Kang K."/>
            <person name="Ahn T.Y."/>
        </authorList>
    </citation>
    <scope>NUCLEOTIDE SEQUENCE [LARGE SCALE GENOMIC DNA]</scope>
    <source>
        <strain evidence="4 5">JCM30602</strain>
    </source>
</reference>
<dbReference type="InterPro" id="IPR008927">
    <property type="entry name" value="6-PGluconate_DH-like_C_sf"/>
</dbReference>
<evidence type="ECO:0000313" key="4">
    <source>
        <dbReference type="EMBL" id="TDH60581.1"/>
    </source>
</evidence>
<dbReference type="Pfam" id="PF01232">
    <property type="entry name" value="Mannitol_dh"/>
    <property type="match status" value="1"/>
</dbReference>
<feature type="domain" description="Mannitol dehydrogenase N-terminal" evidence="2">
    <location>
        <begin position="46"/>
        <end position="296"/>
    </location>
</feature>
<dbReference type="PANTHER" id="PTHR43362">
    <property type="entry name" value="MANNITOL DEHYDROGENASE DSF1-RELATED"/>
    <property type="match status" value="1"/>
</dbReference>
<dbReference type="Gene3D" id="1.10.1040.10">
    <property type="entry name" value="N-(1-d-carboxylethyl)-l-norvaline Dehydrogenase, domain 2"/>
    <property type="match status" value="1"/>
</dbReference>
<dbReference type="Gene3D" id="3.40.50.720">
    <property type="entry name" value="NAD(P)-binding Rossmann-like Domain"/>
    <property type="match status" value="1"/>
</dbReference>
<dbReference type="AlphaFoldDB" id="A0A4R5QDP4"/>